<proteinExistence type="predicted"/>
<dbReference type="EMBL" id="JADCNM010000550">
    <property type="protein sequence ID" value="KAG0446725.1"/>
    <property type="molecule type" value="Genomic_DNA"/>
</dbReference>
<dbReference type="EMBL" id="JADCNL010000549">
    <property type="protein sequence ID" value="KAG0446773.1"/>
    <property type="molecule type" value="Genomic_DNA"/>
</dbReference>
<protein>
    <submittedName>
        <fullName evidence="3">Uncharacterized protein</fullName>
    </submittedName>
</protein>
<evidence type="ECO:0000313" key="2">
    <source>
        <dbReference type="EMBL" id="KAG0446725.1"/>
    </source>
</evidence>
<dbReference type="AlphaFoldDB" id="A0A835P6I0"/>
<gene>
    <name evidence="3" type="ORF">HPP92_028681</name>
    <name evidence="2" type="ORF">HPP92_028695</name>
</gene>
<reference evidence="4 5" key="1">
    <citation type="journal article" date="2020" name="Nat. Food">
        <title>A phased Vanilla planifolia genome enables genetic improvement of flavour and production.</title>
        <authorList>
            <person name="Hasing T."/>
            <person name="Tang H."/>
            <person name="Brym M."/>
            <person name="Khazi F."/>
            <person name="Huang T."/>
            <person name="Chambers A.H."/>
        </authorList>
    </citation>
    <scope>NUCLEOTIDE SEQUENCE [LARGE SCALE GENOMIC DNA]</scope>
    <source>
        <tissue evidence="3">Leaf</tissue>
    </source>
</reference>
<organism evidence="3 4">
    <name type="scientific">Vanilla planifolia</name>
    <name type="common">Vanilla</name>
    <dbReference type="NCBI Taxonomy" id="51239"/>
    <lineage>
        <taxon>Eukaryota</taxon>
        <taxon>Viridiplantae</taxon>
        <taxon>Streptophyta</taxon>
        <taxon>Embryophyta</taxon>
        <taxon>Tracheophyta</taxon>
        <taxon>Spermatophyta</taxon>
        <taxon>Magnoliopsida</taxon>
        <taxon>Liliopsida</taxon>
        <taxon>Asparagales</taxon>
        <taxon>Orchidaceae</taxon>
        <taxon>Vanilloideae</taxon>
        <taxon>Vanilleae</taxon>
        <taxon>Vanilla</taxon>
    </lineage>
</organism>
<comment type="caution">
    <text evidence="3">The sequence shown here is derived from an EMBL/GenBank/DDBJ whole genome shotgun (WGS) entry which is preliminary data.</text>
</comment>
<keyword evidence="4" id="KW-1185">Reference proteome</keyword>
<feature type="region of interest" description="Disordered" evidence="1">
    <location>
        <begin position="1"/>
        <end position="23"/>
    </location>
</feature>
<evidence type="ECO:0000256" key="1">
    <source>
        <dbReference type="SAM" id="MobiDB-lite"/>
    </source>
</evidence>
<sequence>MAGETLERRAENADRVSTDGSGYDLKTVDGASGVSTARAGVADLCGQFRTLPRSPALAVPEDR</sequence>
<dbReference type="Proteomes" id="UP000639772">
    <property type="component" value="Unassembled WGS sequence"/>
</dbReference>
<name>A0A835P6I0_VANPL</name>
<evidence type="ECO:0000313" key="3">
    <source>
        <dbReference type="EMBL" id="KAG0446773.1"/>
    </source>
</evidence>
<evidence type="ECO:0000313" key="5">
    <source>
        <dbReference type="Proteomes" id="UP000639772"/>
    </source>
</evidence>
<feature type="compositionally biased region" description="Basic and acidic residues" evidence="1">
    <location>
        <begin position="1"/>
        <end position="17"/>
    </location>
</feature>
<evidence type="ECO:0000313" key="4">
    <source>
        <dbReference type="Proteomes" id="UP000636800"/>
    </source>
</evidence>
<accession>A0A835P6I0</accession>
<dbReference type="Proteomes" id="UP000636800">
    <property type="component" value="Unassembled WGS sequence"/>
</dbReference>